<protein>
    <submittedName>
        <fullName evidence="1">Uncharacterized protein</fullName>
    </submittedName>
</protein>
<evidence type="ECO:0000313" key="2">
    <source>
        <dbReference type="Proteomes" id="UP000821865"/>
    </source>
</evidence>
<accession>A0ACB8D5X6</accession>
<proteinExistence type="predicted"/>
<evidence type="ECO:0000313" key="1">
    <source>
        <dbReference type="EMBL" id="KAH7959869.1"/>
    </source>
</evidence>
<organism evidence="1 2">
    <name type="scientific">Dermacentor silvarum</name>
    <name type="common">Tick</name>
    <dbReference type="NCBI Taxonomy" id="543639"/>
    <lineage>
        <taxon>Eukaryota</taxon>
        <taxon>Metazoa</taxon>
        <taxon>Ecdysozoa</taxon>
        <taxon>Arthropoda</taxon>
        <taxon>Chelicerata</taxon>
        <taxon>Arachnida</taxon>
        <taxon>Acari</taxon>
        <taxon>Parasitiformes</taxon>
        <taxon>Ixodida</taxon>
        <taxon>Ixodoidea</taxon>
        <taxon>Ixodidae</taxon>
        <taxon>Rhipicephalinae</taxon>
        <taxon>Dermacentor</taxon>
    </lineage>
</organism>
<name>A0ACB8D5X6_DERSI</name>
<comment type="caution">
    <text evidence="1">The sequence shown here is derived from an EMBL/GenBank/DDBJ whole genome shotgun (WGS) entry which is preliminary data.</text>
</comment>
<sequence length="366" mass="38493">MPVSGPGQGSPWSASRPTESVPLECFLRNRVSTLPVAIVPTDGGSILLTESERFQEELRGITEHFVDISEGQHVDEAVATEQQEQVEGTVAMPNREEESPPDPGAASTPPEHEDMDTHTGLANLQAGKRPRDQTNSLATTQDSSGGDEPPPKAPGDAATGKMVTLPASKSKLEERREPPAGEPQDQGPAVVKAATSKDTCQPTSEDTKVAENQETSMEVVESASGQPIKRPLEESVEEKADKRDLAKVSGPNVTTGQQPADQPLEPQPEIATASERPESSEPPSKEPDATAGQDNMDQSESAAGGLAGKRPWDEGRDETSTPDSGGGGEPPTKAAGNRRPSFKPRPTIPAGPRAEAKPPLQSTPPG</sequence>
<dbReference type="Proteomes" id="UP000821865">
    <property type="component" value="Chromosome 3"/>
</dbReference>
<dbReference type="EMBL" id="CM023472">
    <property type="protein sequence ID" value="KAH7959869.1"/>
    <property type="molecule type" value="Genomic_DNA"/>
</dbReference>
<reference evidence="1" key="1">
    <citation type="submission" date="2020-05" db="EMBL/GenBank/DDBJ databases">
        <title>Large-scale comparative analyses of tick genomes elucidate their genetic diversity and vector capacities.</title>
        <authorList>
            <person name="Jia N."/>
            <person name="Wang J."/>
            <person name="Shi W."/>
            <person name="Du L."/>
            <person name="Sun Y."/>
            <person name="Zhan W."/>
            <person name="Jiang J."/>
            <person name="Wang Q."/>
            <person name="Zhang B."/>
            <person name="Ji P."/>
            <person name="Sakyi L.B."/>
            <person name="Cui X."/>
            <person name="Yuan T."/>
            <person name="Jiang B."/>
            <person name="Yang W."/>
            <person name="Lam T.T.-Y."/>
            <person name="Chang Q."/>
            <person name="Ding S."/>
            <person name="Wang X."/>
            <person name="Zhu J."/>
            <person name="Ruan X."/>
            <person name="Zhao L."/>
            <person name="Wei J."/>
            <person name="Que T."/>
            <person name="Du C."/>
            <person name="Cheng J."/>
            <person name="Dai P."/>
            <person name="Han X."/>
            <person name="Huang E."/>
            <person name="Gao Y."/>
            <person name="Liu J."/>
            <person name="Shao H."/>
            <person name="Ye R."/>
            <person name="Li L."/>
            <person name="Wei W."/>
            <person name="Wang X."/>
            <person name="Wang C."/>
            <person name="Yang T."/>
            <person name="Huo Q."/>
            <person name="Li W."/>
            <person name="Guo W."/>
            <person name="Chen H."/>
            <person name="Zhou L."/>
            <person name="Ni X."/>
            <person name="Tian J."/>
            <person name="Zhou Y."/>
            <person name="Sheng Y."/>
            <person name="Liu T."/>
            <person name="Pan Y."/>
            <person name="Xia L."/>
            <person name="Li J."/>
            <person name="Zhao F."/>
            <person name="Cao W."/>
        </authorList>
    </citation>
    <scope>NUCLEOTIDE SEQUENCE</scope>
    <source>
        <strain evidence="1">Dsil-2018</strain>
    </source>
</reference>
<keyword evidence="2" id="KW-1185">Reference proteome</keyword>
<gene>
    <name evidence="1" type="ORF">HPB49_014483</name>
</gene>